<sequence length="887" mass="99494">MLPFCELNDDYSIPWVNGGISRCFLGVVGSMSCAGVLILLGLTIFVLGRKSKDTKQTGAKSFKQLISKVFILEVVLSAIISLTYVVDLSVKGALHLTGAGDKIYGYTIVEDSLGIVSWIFSILLLYTERLCILKGTPHGISLALFWILNIVWLSLQIVSFNNPQWWWHLETHSDISDLVLYVIRVTFLSVIVVFGIIRPLCCSLKARRRRGYSLVLNADETEEEEEDEEDIDTEETNKQNMERKEGSFIRKRTTSAFSDFLMKAKLLFPYVWPKGHYMLQLRVVACFLILVAGRVINVFVPIYYKKIVDGLTFSNNGTSQLDSSLAVSLGISVGETAIVFPLGSISIYVMLKFMQGGSVGSAGLVNNMRSYLWITVQQFTGRTLRVKLFTHLHGLSLRWHLGRKTGEVLRVMDRGSQSITSLLSYILFNIAPTLVDIGVAVIYFVIAFDGWFGLIVFLTMVSYILLTISITEWRTKYRRVMNESDNATRAKAVDSLLNFETVKYYGAEDYEVKRYNDAIIKYQDAEWKSLASLNVLGMGQNIIITLGLFFGSALCAYRVTQGVLKVGDFVLYCTYIIQLYAPLNFFGTYYLMIQQAFVDMENMFDLLDVEPEVTDSPSATQLQIAGGRVEFKNVYFHYAPEKRILKDVSFTVEAGETLALVGPSGAGKSTIIRLLFRFYDIQDGLICIDGQDLKQLNQNSVRQNIGVVPQDTVLFNDDIRYNVRYGNMSASDDEVEQAARYADIHDRIITFPSQYDTVVGERGLKLSGGEKQRVCIARTILKAPAVILLDEATSALDTETERNIQSSLMKVCQGRTTIIVAHRLSTIIHANVILVLKEGEIVERGTHEHLLVQDGVYASMWAQQQRSLEMGGAMDQIEGGRLGDSKL</sequence>
<feature type="region of interest" description="Disordered" evidence="41">
    <location>
        <begin position="221"/>
        <end position="246"/>
    </location>
</feature>
<dbReference type="EC" id="7.6.2.5" evidence="30"/>
<keyword evidence="20 45" id="KW-0067">ATP-binding</keyword>
<evidence type="ECO:0000256" key="6">
    <source>
        <dbReference type="ARBA" id="ARBA00004477"/>
    </source>
</evidence>
<feature type="domain" description="ABC transporter" evidence="43">
    <location>
        <begin position="629"/>
        <end position="863"/>
    </location>
</feature>
<dbReference type="EMBL" id="MN339471">
    <property type="protein sequence ID" value="QIZ30885.1"/>
    <property type="molecule type" value="mRNA"/>
</dbReference>
<comment type="catalytic activity">
    <reaction evidence="36">
        <text>protoporphyrin IX(in) + ATP + H2O = protoporphyrin IX(out) + ADP + phosphate + H(+)</text>
        <dbReference type="Rhea" id="RHEA:61336"/>
        <dbReference type="ChEBI" id="CHEBI:15377"/>
        <dbReference type="ChEBI" id="CHEBI:15378"/>
        <dbReference type="ChEBI" id="CHEBI:30616"/>
        <dbReference type="ChEBI" id="CHEBI:43474"/>
        <dbReference type="ChEBI" id="CHEBI:57306"/>
        <dbReference type="ChEBI" id="CHEBI:456216"/>
    </reaction>
    <physiologicalReaction direction="left-to-right" evidence="36">
        <dbReference type="Rhea" id="RHEA:61337"/>
    </physiologicalReaction>
</comment>
<dbReference type="PROSITE" id="PS00211">
    <property type="entry name" value="ABC_TRANSPORTER_1"/>
    <property type="match status" value="1"/>
</dbReference>
<evidence type="ECO:0000256" key="11">
    <source>
        <dbReference type="ARBA" id="ARBA00011738"/>
    </source>
</evidence>
<keyword evidence="19" id="KW-0256">Endoplasmic reticulum</keyword>
<dbReference type="PANTHER" id="PTHR24221">
    <property type="entry name" value="ATP-BINDING CASSETTE SUB-FAMILY B"/>
    <property type="match status" value="1"/>
</dbReference>
<evidence type="ECO:0000256" key="7">
    <source>
        <dbReference type="ARBA" id="ARBA00004550"/>
    </source>
</evidence>
<comment type="catalytic activity">
    <reaction evidence="34">
        <text>coproporphyrinogen III(in) + ATP + H2O = coproporphyrinogen III(out) + ADP + phosphate + H(+)</text>
        <dbReference type="Rhea" id="RHEA:66680"/>
        <dbReference type="ChEBI" id="CHEBI:15377"/>
        <dbReference type="ChEBI" id="CHEBI:15378"/>
        <dbReference type="ChEBI" id="CHEBI:30616"/>
        <dbReference type="ChEBI" id="CHEBI:43474"/>
        <dbReference type="ChEBI" id="CHEBI:57309"/>
        <dbReference type="ChEBI" id="CHEBI:456216"/>
    </reaction>
    <physiologicalReaction direction="left-to-right" evidence="34">
        <dbReference type="Rhea" id="RHEA:66681"/>
    </physiologicalReaction>
</comment>
<evidence type="ECO:0000256" key="18">
    <source>
        <dbReference type="ARBA" id="ARBA00022787"/>
    </source>
</evidence>
<feature type="transmembrane region" description="Helical" evidence="42">
    <location>
        <begin position="422"/>
        <end position="445"/>
    </location>
</feature>
<feature type="transmembrane region" description="Helical" evidence="42">
    <location>
        <begin position="569"/>
        <end position="593"/>
    </location>
</feature>
<evidence type="ECO:0000256" key="30">
    <source>
        <dbReference type="ARBA" id="ARBA00024385"/>
    </source>
</evidence>
<keyword evidence="18" id="KW-1000">Mitochondrion outer membrane</keyword>
<reference evidence="45" key="1">
    <citation type="submission" date="2019-06" db="EMBL/GenBank/DDBJ databases">
        <authorList>
            <person name="Adameyko K."/>
            <person name="Finoshin A."/>
            <person name="Mikhailov K."/>
            <person name="Kravchuk O."/>
            <person name="Gusev O."/>
            <person name="Shagimardanova E."/>
            <person name="Lyupina Y."/>
        </authorList>
    </citation>
    <scope>NUCLEOTIDE SEQUENCE</scope>
</reference>
<dbReference type="Pfam" id="PF16185">
    <property type="entry name" value="MTABC_N"/>
    <property type="match status" value="1"/>
</dbReference>
<evidence type="ECO:0000256" key="16">
    <source>
        <dbReference type="ARBA" id="ARBA00022741"/>
    </source>
</evidence>
<feature type="transmembrane region" description="Helical" evidence="42">
    <location>
        <begin position="139"/>
        <end position="158"/>
    </location>
</feature>
<keyword evidence="21" id="KW-1278">Translocase</keyword>
<comment type="subunit">
    <text evidence="11">Homodimer.</text>
</comment>
<keyword evidence="12" id="KW-0813">Transport</keyword>
<evidence type="ECO:0000256" key="39">
    <source>
        <dbReference type="ARBA" id="ARBA00048636"/>
    </source>
</evidence>
<dbReference type="InterPro" id="IPR003439">
    <property type="entry name" value="ABC_transporter-like_ATP-bd"/>
</dbReference>
<dbReference type="Pfam" id="PF00005">
    <property type="entry name" value="ABC_tran"/>
    <property type="match status" value="1"/>
</dbReference>
<organism evidence="45">
    <name type="scientific">Halichondria panicea</name>
    <name type="common">Breadcrumb sponge</name>
    <dbReference type="NCBI Taxonomy" id="6063"/>
    <lineage>
        <taxon>Eukaryota</taxon>
        <taxon>Metazoa</taxon>
        <taxon>Porifera</taxon>
        <taxon>Demospongiae</taxon>
        <taxon>Heteroscleromorpha</taxon>
        <taxon>Suberitida</taxon>
        <taxon>Halichondriidae</taxon>
        <taxon>Halichondria</taxon>
        <taxon>Halichondria (Halichondria)</taxon>
    </lineage>
</organism>
<dbReference type="GO" id="GO:0005886">
    <property type="term" value="C:plasma membrane"/>
    <property type="evidence" value="ECO:0007669"/>
    <property type="project" value="UniProtKB-SubCell"/>
</dbReference>
<dbReference type="GO" id="GO:0005576">
    <property type="term" value="C:extracellular region"/>
    <property type="evidence" value="ECO:0007669"/>
    <property type="project" value="UniProtKB-SubCell"/>
</dbReference>
<comment type="subcellular location">
    <subcellularLocation>
        <location evidence="8">Cell membrane</location>
        <topology evidence="8">Multi-pass membrane protein</topology>
    </subcellularLocation>
    <subcellularLocation>
        <location evidence="1">Early endosome membrane</location>
    </subcellularLocation>
    <subcellularLocation>
        <location evidence="6">Endoplasmic reticulum membrane</location>
        <topology evidence="6">Multi-pass membrane protein</topology>
    </subcellularLocation>
    <subcellularLocation>
        <location evidence="3">Endosome membrane</location>
        <topology evidence="3">Multi-pass membrane protein</topology>
    </subcellularLocation>
    <subcellularLocation>
        <location evidence="2">Endosome</location>
        <location evidence="2">Multivesicular body membrane</location>
    </subcellularLocation>
    <subcellularLocation>
        <location evidence="9">Golgi apparatus membrane</location>
        <topology evidence="9">Multi-pass membrane protein</topology>
    </subcellularLocation>
    <subcellularLocation>
        <location evidence="5">Late endosome membrane</location>
    </subcellularLocation>
    <subcellularLocation>
        <location evidence="10">Lysosome membrane</location>
    </subcellularLocation>
    <subcellularLocation>
        <location evidence="28">Melanosome membrane</location>
    </subcellularLocation>
    <subcellularLocation>
        <location evidence="4">Mitochondrion outer membrane</location>
        <topology evidence="4">Multi-pass membrane protein</topology>
    </subcellularLocation>
    <subcellularLocation>
        <location evidence="7">Secreted</location>
        <location evidence="7">Extracellular exosome</location>
    </subcellularLocation>
</comment>
<keyword evidence="24" id="KW-0496">Mitochondrion</keyword>
<evidence type="ECO:0000256" key="35">
    <source>
        <dbReference type="ARBA" id="ARBA00047789"/>
    </source>
</evidence>
<evidence type="ECO:0000256" key="10">
    <source>
        <dbReference type="ARBA" id="ARBA00004656"/>
    </source>
</evidence>
<feature type="domain" description="ABC transmembrane type-1" evidence="44">
    <location>
        <begin position="284"/>
        <end position="595"/>
    </location>
</feature>
<dbReference type="GO" id="GO:0000139">
    <property type="term" value="C:Golgi membrane"/>
    <property type="evidence" value="ECO:0007669"/>
    <property type="project" value="UniProtKB-SubCell"/>
</dbReference>
<dbReference type="FunFam" id="3.40.50.300:FF:000186">
    <property type="entry name" value="ATP-binding cassette sub-family B member 7, mitochondrial"/>
    <property type="match status" value="1"/>
</dbReference>
<evidence type="ECO:0000256" key="19">
    <source>
        <dbReference type="ARBA" id="ARBA00022824"/>
    </source>
</evidence>
<evidence type="ECO:0000313" key="46">
    <source>
        <dbReference type="EMBL" id="QIZ30885.1"/>
    </source>
</evidence>
<evidence type="ECO:0000256" key="41">
    <source>
        <dbReference type="SAM" id="MobiDB-lite"/>
    </source>
</evidence>
<feature type="transmembrane region" description="Helical" evidence="42">
    <location>
        <begin position="535"/>
        <end position="557"/>
    </location>
</feature>
<dbReference type="GO" id="GO:0005741">
    <property type="term" value="C:mitochondrial outer membrane"/>
    <property type="evidence" value="ECO:0007669"/>
    <property type="project" value="UniProtKB-SubCell"/>
</dbReference>
<feature type="transmembrane region" description="Helical" evidence="42">
    <location>
        <begin position="178"/>
        <end position="201"/>
    </location>
</feature>
<feature type="transmembrane region" description="Helical" evidence="42">
    <location>
        <begin position="324"/>
        <end position="351"/>
    </location>
</feature>
<evidence type="ECO:0000256" key="27">
    <source>
        <dbReference type="ARBA" id="ARBA00023228"/>
    </source>
</evidence>
<dbReference type="AlphaFoldDB" id="A0A6C0SL64"/>
<keyword evidence="14" id="KW-0964">Secreted</keyword>
<comment type="catalytic activity">
    <reaction evidence="37">
        <text>pheophorbide a(in) + ATP + H2O = pheophorbide a(out) + ADP + phosphate + H(+)</text>
        <dbReference type="Rhea" id="RHEA:61360"/>
        <dbReference type="ChEBI" id="CHEBI:15377"/>
        <dbReference type="ChEBI" id="CHEBI:15378"/>
        <dbReference type="ChEBI" id="CHEBI:30616"/>
        <dbReference type="ChEBI" id="CHEBI:43474"/>
        <dbReference type="ChEBI" id="CHEBI:58687"/>
        <dbReference type="ChEBI" id="CHEBI:456216"/>
    </reaction>
    <physiologicalReaction direction="left-to-right" evidence="37">
        <dbReference type="Rhea" id="RHEA:61361"/>
    </physiologicalReaction>
</comment>
<accession>A0A6C0SL64</accession>
<comment type="catalytic activity">
    <reaction evidence="33">
        <text>heme b(in) + ATP + H2O = heme b(out) + ADP + phosphate + H(+)</text>
        <dbReference type="Rhea" id="RHEA:19261"/>
        <dbReference type="ChEBI" id="CHEBI:15377"/>
        <dbReference type="ChEBI" id="CHEBI:15378"/>
        <dbReference type="ChEBI" id="CHEBI:30616"/>
        <dbReference type="ChEBI" id="CHEBI:43474"/>
        <dbReference type="ChEBI" id="CHEBI:60344"/>
        <dbReference type="ChEBI" id="CHEBI:456216"/>
        <dbReference type="EC" id="7.6.2.5"/>
    </reaction>
    <physiologicalReaction direction="left-to-right" evidence="33">
        <dbReference type="Rhea" id="RHEA:19262"/>
    </physiologicalReaction>
</comment>
<dbReference type="EMBL" id="MN103208">
    <property type="protein sequence ID" value="QIA61838.1"/>
    <property type="molecule type" value="mRNA"/>
</dbReference>
<feature type="compositionally biased region" description="Basic and acidic residues" evidence="41">
    <location>
        <begin position="235"/>
        <end position="246"/>
    </location>
</feature>
<evidence type="ECO:0000256" key="38">
    <source>
        <dbReference type="ARBA" id="ARBA00048510"/>
    </source>
</evidence>
<dbReference type="SUPFAM" id="SSF90123">
    <property type="entry name" value="ABC transporter transmembrane region"/>
    <property type="match status" value="1"/>
</dbReference>
<keyword evidence="27" id="KW-0458">Lysosome</keyword>
<evidence type="ECO:0000256" key="21">
    <source>
        <dbReference type="ARBA" id="ARBA00022967"/>
    </source>
</evidence>
<evidence type="ECO:0000256" key="42">
    <source>
        <dbReference type="SAM" id="Phobius"/>
    </source>
</evidence>
<evidence type="ECO:0000256" key="32">
    <source>
        <dbReference type="ARBA" id="ARBA00031413"/>
    </source>
</evidence>
<evidence type="ECO:0000313" key="45">
    <source>
        <dbReference type="EMBL" id="QIA61838.1"/>
    </source>
</evidence>
<dbReference type="Gene3D" id="1.20.1560.10">
    <property type="entry name" value="ABC transporter type 1, transmembrane domain"/>
    <property type="match status" value="1"/>
</dbReference>
<evidence type="ECO:0000256" key="23">
    <source>
        <dbReference type="ARBA" id="ARBA00023034"/>
    </source>
</evidence>
<dbReference type="GO" id="GO:0005789">
    <property type="term" value="C:endoplasmic reticulum membrane"/>
    <property type="evidence" value="ECO:0007669"/>
    <property type="project" value="UniProtKB-SubCell"/>
</dbReference>
<comment type="catalytic activity">
    <reaction evidence="39">
        <text>coproporphyrin III(in) + ATP + H2O = coproporphyrin III(out) + ADP + phosphate + H(+)</text>
        <dbReference type="Rhea" id="RHEA:66664"/>
        <dbReference type="ChEBI" id="CHEBI:15377"/>
        <dbReference type="ChEBI" id="CHEBI:15378"/>
        <dbReference type="ChEBI" id="CHEBI:30616"/>
        <dbReference type="ChEBI" id="CHEBI:43474"/>
        <dbReference type="ChEBI" id="CHEBI:131725"/>
        <dbReference type="ChEBI" id="CHEBI:456216"/>
    </reaction>
    <physiologicalReaction direction="left-to-right" evidence="39">
        <dbReference type="Rhea" id="RHEA:66665"/>
    </physiologicalReaction>
</comment>
<evidence type="ECO:0000256" key="17">
    <source>
        <dbReference type="ARBA" id="ARBA00022753"/>
    </source>
</evidence>
<keyword evidence="25 42" id="KW-0472">Membrane</keyword>
<dbReference type="InterPro" id="IPR011527">
    <property type="entry name" value="ABC1_TM_dom"/>
</dbReference>
<dbReference type="InterPro" id="IPR003593">
    <property type="entry name" value="AAA+_ATPase"/>
</dbReference>
<evidence type="ECO:0000256" key="14">
    <source>
        <dbReference type="ARBA" id="ARBA00022525"/>
    </source>
</evidence>
<dbReference type="Gene3D" id="3.40.50.300">
    <property type="entry name" value="P-loop containing nucleotide triphosphate hydrolases"/>
    <property type="match status" value="1"/>
</dbReference>
<keyword evidence="23" id="KW-0333">Golgi apparatus</keyword>
<keyword evidence="17" id="KW-0967">Endosome</keyword>
<evidence type="ECO:0000256" key="12">
    <source>
        <dbReference type="ARBA" id="ARBA00022448"/>
    </source>
</evidence>
<keyword evidence="26" id="KW-1015">Disulfide bond</keyword>
<evidence type="ECO:0000256" key="25">
    <source>
        <dbReference type="ARBA" id="ARBA00023136"/>
    </source>
</evidence>
<feature type="transmembrane region" description="Helical" evidence="42">
    <location>
        <begin position="106"/>
        <end position="127"/>
    </location>
</feature>
<evidence type="ECO:0000256" key="40">
    <source>
        <dbReference type="ARBA" id="ARBA00049398"/>
    </source>
</evidence>
<dbReference type="GO" id="GO:0005765">
    <property type="term" value="C:lysosomal membrane"/>
    <property type="evidence" value="ECO:0007669"/>
    <property type="project" value="UniProtKB-SubCell"/>
</dbReference>
<dbReference type="InterPro" id="IPR036640">
    <property type="entry name" value="ABC1_TM_sf"/>
</dbReference>
<dbReference type="InterPro" id="IPR032410">
    <property type="entry name" value="ABCB6_N"/>
</dbReference>
<comment type="similarity">
    <text evidence="29">Belongs to the ABC transporter superfamily. ABCB family. Heavy Metal importer (TC 3.A.1.210) subfamily.</text>
</comment>
<keyword evidence="16" id="KW-0547">Nucleotide-binding</keyword>
<evidence type="ECO:0000259" key="44">
    <source>
        <dbReference type="PROSITE" id="PS50929"/>
    </source>
</evidence>
<dbReference type="InterPro" id="IPR027417">
    <property type="entry name" value="P-loop_NTPase"/>
</dbReference>
<keyword evidence="13" id="KW-1003">Cell membrane</keyword>
<name>A0A6C0SL64_HALPA</name>
<evidence type="ECO:0000256" key="33">
    <source>
        <dbReference type="ARBA" id="ARBA00047649"/>
    </source>
</evidence>
<proteinExistence type="evidence at transcript level"/>
<feature type="transmembrane region" description="Helical" evidence="42">
    <location>
        <begin position="283"/>
        <end position="304"/>
    </location>
</feature>
<dbReference type="Pfam" id="PF00664">
    <property type="entry name" value="ABC_membrane"/>
    <property type="match status" value="1"/>
</dbReference>
<evidence type="ECO:0000256" key="1">
    <source>
        <dbReference type="ARBA" id="ARBA00004146"/>
    </source>
</evidence>
<feature type="transmembrane region" description="Helical" evidence="42">
    <location>
        <begin position="24"/>
        <end position="48"/>
    </location>
</feature>
<dbReference type="SUPFAM" id="SSF52540">
    <property type="entry name" value="P-loop containing nucleoside triphosphate hydrolases"/>
    <property type="match status" value="1"/>
</dbReference>
<dbReference type="InterPro" id="IPR017871">
    <property type="entry name" value="ABC_transporter-like_CS"/>
</dbReference>
<evidence type="ECO:0000256" key="8">
    <source>
        <dbReference type="ARBA" id="ARBA00004651"/>
    </source>
</evidence>
<dbReference type="PROSITE" id="PS50929">
    <property type="entry name" value="ABC_TM1F"/>
    <property type="match status" value="1"/>
</dbReference>
<reference evidence="46" key="2">
    <citation type="submission" date="2019-08" db="EMBL/GenBank/DDBJ databases">
        <authorList>
            <person name="Adameyko K."/>
            <person name="Finoshin A."/>
            <person name="Kravchuk O."/>
            <person name="Gusev O."/>
            <person name="Shagimardanova E."/>
            <person name="Lyupina Y."/>
        </authorList>
    </citation>
    <scope>NUCLEOTIDE SEQUENCE</scope>
</reference>
<dbReference type="GO" id="GO:0016887">
    <property type="term" value="F:ATP hydrolysis activity"/>
    <property type="evidence" value="ECO:0007669"/>
    <property type="project" value="InterPro"/>
</dbReference>
<evidence type="ECO:0000256" key="31">
    <source>
        <dbReference type="ARBA" id="ARBA00024439"/>
    </source>
</evidence>
<evidence type="ECO:0000256" key="28">
    <source>
        <dbReference type="ARBA" id="ARBA00024320"/>
    </source>
</evidence>
<gene>
    <name evidence="46" type="primary">ABCB6</name>
</gene>
<comment type="catalytic activity">
    <reaction evidence="38">
        <text>uroporphyrin III(in) + ATP + H2O = uroporphyrin III(out) + ADP + phosphate + H(+)</text>
        <dbReference type="Rhea" id="RHEA:66776"/>
        <dbReference type="ChEBI" id="CHEBI:15377"/>
        <dbReference type="ChEBI" id="CHEBI:15378"/>
        <dbReference type="ChEBI" id="CHEBI:30616"/>
        <dbReference type="ChEBI" id="CHEBI:43474"/>
        <dbReference type="ChEBI" id="CHEBI:167479"/>
        <dbReference type="ChEBI" id="CHEBI:456216"/>
    </reaction>
    <physiologicalReaction direction="left-to-right" evidence="38">
        <dbReference type="Rhea" id="RHEA:66777"/>
    </physiologicalReaction>
</comment>
<evidence type="ECO:0000256" key="34">
    <source>
        <dbReference type="ARBA" id="ARBA00047753"/>
    </source>
</evidence>
<evidence type="ECO:0000256" key="2">
    <source>
        <dbReference type="ARBA" id="ARBA00004333"/>
    </source>
</evidence>
<evidence type="ECO:0000256" key="15">
    <source>
        <dbReference type="ARBA" id="ARBA00022692"/>
    </source>
</evidence>
<dbReference type="GO" id="GO:0005524">
    <property type="term" value="F:ATP binding"/>
    <property type="evidence" value="ECO:0007669"/>
    <property type="project" value="UniProtKB-KW"/>
</dbReference>
<keyword evidence="15 42" id="KW-0812">Transmembrane</keyword>
<evidence type="ECO:0000256" key="13">
    <source>
        <dbReference type="ARBA" id="ARBA00022475"/>
    </source>
</evidence>
<dbReference type="CDD" id="cd03253">
    <property type="entry name" value="ABCC_ATM1_transporter"/>
    <property type="match status" value="1"/>
</dbReference>
<comment type="catalytic activity">
    <reaction evidence="35">
        <text>uroporphyrin I(in) + ATP + H2O = uroporphyrin I(out) + ADP + phosphate + H(+)</text>
        <dbReference type="Rhea" id="RHEA:66772"/>
        <dbReference type="ChEBI" id="CHEBI:15377"/>
        <dbReference type="ChEBI" id="CHEBI:15378"/>
        <dbReference type="ChEBI" id="CHEBI:30616"/>
        <dbReference type="ChEBI" id="CHEBI:43474"/>
        <dbReference type="ChEBI" id="CHEBI:167480"/>
        <dbReference type="ChEBI" id="CHEBI:456216"/>
    </reaction>
    <physiologicalReaction direction="left-to-right" evidence="35">
        <dbReference type="Rhea" id="RHEA:66773"/>
    </physiologicalReaction>
</comment>
<evidence type="ECO:0000256" key="36">
    <source>
        <dbReference type="ARBA" id="ARBA00048309"/>
    </source>
</evidence>
<dbReference type="GO" id="GO:0031901">
    <property type="term" value="C:early endosome membrane"/>
    <property type="evidence" value="ECO:0007669"/>
    <property type="project" value="UniProtKB-SubCell"/>
</dbReference>
<reference evidence="45" key="3">
    <citation type="journal article" date="2020" name="PLoS ONE">
        <title>Iron metabolic pathways in the processes of sponge plasticity.</title>
        <authorList>
            <person name="Finoshin A.D."/>
            <person name="Adameyko K.I."/>
            <person name="Mikhailov K.V."/>
            <person name="Kravchuk O.I."/>
            <person name="Georgiev A.A."/>
            <person name="Gornostaev N.G."/>
            <person name="Kosevich I.A."/>
            <person name="Mikhailov V.S."/>
            <person name="Gazizova G.R."/>
            <person name="Shagimardanova E.I."/>
            <person name="Gusev O.A."/>
            <person name="Lyupina Y.V."/>
        </authorList>
    </citation>
    <scope>NUCLEOTIDE SEQUENCE</scope>
</reference>
<dbReference type="GO" id="GO:0032585">
    <property type="term" value="C:multivesicular body membrane"/>
    <property type="evidence" value="ECO:0007669"/>
    <property type="project" value="UniProtKB-SubCell"/>
</dbReference>
<evidence type="ECO:0000256" key="26">
    <source>
        <dbReference type="ARBA" id="ARBA00023157"/>
    </source>
</evidence>
<evidence type="ECO:0000256" key="37">
    <source>
        <dbReference type="ARBA" id="ARBA00048455"/>
    </source>
</evidence>
<dbReference type="CDD" id="cd18581">
    <property type="entry name" value="ABC_6TM_ABCB6"/>
    <property type="match status" value="1"/>
</dbReference>
<evidence type="ECO:0000256" key="4">
    <source>
        <dbReference type="ARBA" id="ARBA00004374"/>
    </source>
</evidence>
<evidence type="ECO:0000256" key="29">
    <source>
        <dbReference type="ARBA" id="ARBA00024363"/>
    </source>
</evidence>
<dbReference type="PROSITE" id="PS50893">
    <property type="entry name" value="ABC_TRANSPORTER_2"/>
    <property type="match status" value="1"/>
</dbReference>
<dbReference type="PANTHER" id="PTHR24221:SF654">
    <property type="entry name" value="ATP-BINDING CASSETTE SUB-FAMILY B MEMBER 6"/>
    <property type="match status" value="1"/>
</dbReference>
<dbReference type="SMART" id="SM00382">
    <property type="entry name" value="AAA"/>
    <property type="match status" value="1"/>
</dbReference>
<keyword evidence="22 42" id="KW-1133">Transmembrane helix</keyword>
<feature type="transmembrane region" description="Helical" evidence="42">
    <location>
        <begin position="69"/>
        <end position="86"/>
    </location>
</feature>
<evidence type="ECO:0000256" key="22">
    <source>
        <dbReference type="ARBA" id="ARBA00022989"/>
    </source>
</evidence>
<feature type="compositionally biased region" description="Acidic residues" evidence="41">
    <location>
        <begin position="221"/>
        <end position="234"/>
    </location>
</feature>
<evidence type="ECO:0000256" key="20">
    <source>
        <dbReference type="ARBA" id="ARBA00022840"/>
    </source>
</evidence>
<evidence type="ECO:0000256" key="5">
    <source>
        <dbReference type="ARBA" id="ARBA00004414"/>
    </source>
</evidence>
<dbReference type="GO" id="GO:0015439">
    <property type="term" value="F:ABC-type heme transporter activity"/>
    <property type="evidence" value="ECO:0007669"/>
    <property type="project" value="UniProtKB-EC"/>
</dbReference>
<evidence type="ECO:0000256" key="3">
    <source>
        <dbReference type="ARBA" id="ARBA00004337"/>
    </source>
</evidence>
<evidence type="ECO:0000256" key="24">
    <source>
        <dbReference type="ARBA" id="ARBA00023128"/>
    </source>
</evidence>
<evidence type="ECO:0000256" key="9">
    <source>
        <dbReference type="ARBA" id="ARBA00004653"/>
    </source>
</evidence>
<evidence type="ECO:0000259" key="43">
    <source>
        <dbReference type="PROSITE" id="PS50893"/>
    </source>
</evidence>
<dbReference type="GO" id="GO:0020037">
    <property type="term" value="F:heme binding"/>
    <property type="evidence" value="ECO:0007669"/>
    <property type="project" value="TreeGrafter"/>
</dbReference>
<comment type="catalytic activity">
    <reaction evidence="40">
        <text>coproporphyrin I(in) + ATP + H2O = coproporphyrin I(out) + ADP + phosphate + H(+)</text>
        <dbReference type="Rhea" id="RHEA:66768"/>
        <dbReference type="ChEBI" id="CHEBI:15377"/>
        <dbReference type="ChEBI" id="CHEBI:15378"/>
        <dbReference type="ChEBI" id="CHEBI:30616"/>
        <dbReference type="ChEBI" id="CHEBI:43474"/>
        <dbReference type="ChEBI" id="CHEBI:167478"/>
        <dbReference type="ChEBI" id="CHEBI:456216"/>
    </reaction>
    <physiologicalReaction direction="left-to-right" evidence="40">
        <dbReference type="Rhea" id="RHEA:66769"/>
    </physiologicalReaction>
</comment>
<protein>
    <recommendedName>
        <fullName evidence="31">ATP-binding cassette sub-family B member 6</fullName>
        <ecNumber evidence="30">7.6.2.5</ecNumber>
    </recommendedName>
    <alternativeName>
        <fullName evidence="32">ABC-type heme transporter ABCB6</fullName>
    </alternativeName>
</protein>
<dbReference type="InterPro" id="IPR039421">
    <property type="entry name" value="Type_1_exporter"/>
</dbReference>
<feature type="transmembrane region" description="Helical" evidence="42">
    <location>
        <begin position="451"/>
        <end position="471"/>
    </location>
</feature>